<protein>
    <recommendedName>
        <fullName evidence="4">Reverse transcriptase domain-containing protein</fullName>
    </recommendedName>
</protein>
<proteinExistence type="predicted"/>
<name>A0A1Q9BU93_SYMMI</name>
<reference evidence="1 3" key="1">
    <citation type="submission" date="2016-02" db="EMBL/GenBank/DDBJ databases">
        <title>Genome analysis of coral dinoflagellate symbionts highlights evolutionary adaptations to a symbiotic lifestyle.</title>
        <authorList>
            <person name="Aranda M."/>
            <person name="Li Y."/>
            <person name="Liew Y.J."/>
            <person name="Baumgarten S."/>
            <person name="Simakov O."/>
            <person name="Wilson M."/>
            <person name="Piel J."/>
            <person name="Ashoor H."/>
            <person name="Bougouffa S."/>
            <person name="Bajic V.B."/>
            <person name="Ryu T."/>
            <person name="Ravasi T."/>
            <person name="Bayer T."/>
            <person name="Micklem G."/>
            <person name="Kim H."/>
            <person name="Bhak J."/>
            <person name="Lajeunesse T.C."/>
            <person name="Voolstra C.R."/>
        </authorList>
    </citation>
    <scope>NUCLEOTIDE SEQUENCE [LARGE SCALE GENOMIC DNA]</scope>
    <source>
        <strain evidence="1 3">CCMP2467</strain>
    </source>
</reference>
<dbReference type="AlphaFoldDB" id="A0A1Q9BU93"/>
<evidence type="ECO:0000313" key="1">
    <source>
        <dbReference type="EMBL" id="OLP74204.1"/>
    </source>
</evidence>
<organism evidence="1 3">
    <name type="scientific">Symbiodinium microadriaticum</name>
    <name type="common">Dinoflagellate</name>
    <name type="synonym">Zooxanthella microadriatica</name>
    <dbReference type="NCBI Taxonomy" id="2951"/>
    <lineage>
        <taxon>Eukaryota</taxon>
        <taxon>Sar</taxon>
        <taxon>Alveolata</taxon>
        <taxon>Dinophyceae</taxon>
        <taxon>Suessiales</taxon>
        <taxon>Symbiodiniaceae</taxon>
        <taxon>Symbiodinium</taxon>
    </lineage>
</organism>
<dbReference type="OrthoDB" id="414126at2759"/>
<evidence type="ECO:0008006" key="4">
    <source>
        <dbReference type="Google" id="ProtNLM"/>
    </source>
</evidence>
<evidence type="ECO:0000313" key="3">
    <source>
        <dbReference type="Proteomes" id="UP000186817"/>
    </source>
</evidence>
<dbReference type="Proteomes" id="UP000186817">
    <property type="component" value="Unassembled WGS sequence"/>
</dbReference>
<dbReference type="EMBL" id="LSRX01004110">
    <property type="protein sequence ID" value="OLP74204.1"/>
    <property type="molecule type" value="Genomic_DNA"/>
</dbReference>
<comment type="caution">
    <text evidence="1">The sequence shown here is derived from an EMBL/GenBank/DDBJ whole genome shotgun (WGS) entry which is preliminary data.</text>
</comment>
<evidence type="ECO:0000313" key="2">
    <source>
        <dbReference type="EMBL" id="OLP74205.1"/>
    </source>
</evidence>
<gene>
    <name evidence="2" type="ORF">AK812_SmicGene46325</name>
    <name evidence="1" type="ORF">AK812_SmicGene46326</name>
</gene>
<feature type="non-terminal residue" evidence="1">
    <location>
        <position position="364"/>
    </location>
</feature>
<keyword evidence="3" id="KW-1185">Reference proteome</keyword>
<sequence>MEKAALTCSCLLPHFNQHVNLNKKIVIVVPEEPVNLEIVVLVSLVKTVHGLVTWIWLVTGQLPKGMRPVPHTFETYLLDEAACQNGISMSIQEIIKKTPEQLLNDAIDQRLKDMKVGPRNAHGADGINKTGLAVAAMGSGVDEDVARSFVSESKVRDVAILHQRELAKIGMLIQDFFADLRARSFKEDSSVVVDKLKSLVIPASAHFIRIDVKDFFMSGRHSEFVESCSRYVEEAWVTAFREVLKFILASQFVASEFCPGCVYKVTSGAGMGLACSGEVCDITFYDTVESKVLSDLTSFDVHCYMRFKDDILVVLSCDRAQRLALINHRKCFSRVWSLKVECISDTECQFLDLHISKGNQWRST</sequence>
<dbReference type="EMBL" id="LSRX01004109">
    <property type="protein sequence ID" value="OLP74205.1"/>
    <property type="molecule type" value="Genomic_DNA"/>
</dbReference>
<accession>A0A1Q9BU93</accession>